<dbReference type="PROSITE" id="PS00678">
    <property type="entry name" value="WD_REPEATS_1"/>
    <property type="match status" value="2"/>
</dbReference>
<evidence type="ECO:0000313" key="6">
    <source>
        <dbReference type="EMBL" id="GMI19503.1"/>
    </source>
</evidence>
<dbReference type="EMBL" id="BRYB01002441">
    <property type="protein sequence ID" value="GMI19503.1"/>
    <property type="molecule type" value="Genomic_DNA"/>
</dbReference>
<feature type="region of interest" description="Disordered" evidence="5">
    <location>
        <begin position="1"/>
        <end position="56"/>
    </location>
</feature>
<dbReference type="PANTHER" id="PTHR14091:SF0">
    <property type="entry name" value="PERIODIC TRYPTOPHAN PROTEIN 1 HOMOLOG"/>
    <property type="match status" value="1"/>
</dbReference>
<dbReference type="InterPro" id="IPR036322">
    <property type="entry name" value="WD40_repeat_dom_sf"/>
</dbReference>
<feature type="compositionally biased region" description="Acidic residues" evidence="5">
    <location>
        <begin position="195"/>
        <end position="207"/>
    </location>
</feature>
<feature type="compositionally biased region" description="Basic and acidic residues" evidence="5">
    <location>
        <begin position="569"/>
        <end position="587"/>
    </location>
</feature>
<dbReference type="PRINTS" id="PR00320">
    <property type="entry name" value="GPROTEINBRPT"/>
</dbReference>
<keyword evidence="1" id="KW-0597">Phosphoprotein</keyword>
<dbReference type="PROSITE" id="PS50082">
    <property type="entry name" value="WD_REPEATS_2"/>
    <property type="match status" value="3"/>
</dbReference>
<feature type="compositionally biased region" description="Acidic residues" evidence="5">
    <location>
        <begin position="100"/>
        <end position="119"/>
    </location>
</feature>
<gene>
    <name evidence="6" type="ORF">TeGR_g4921</name>
</gene>
<dbReference type="PANTHER" id="PTHR14091">
    <property type="entry name" value="PERIODIC TRYPTOPHAN PROTEIN 1"/>
    <property type="match status" value="1"/>
</dbReference>
<dbReference type="InterPro" id="IPR019775">
    <property type="entry name" value="WD40_repeat_CS"/>
</dbReference>
<dbReference type="InterPro" id="IPR020472">
    <property type="entry name" value="WD40_PAC1"/>
</dbReference>
<feature type="compositionally biased region" description="Gly residues" evidence="5">
    <location>
        <begin position="597"/>
        <end position="606"/>
    </location>
</feature>
<feature type="region of interest" description="Disordered" evidence="5">
    <location>
        <begin position="77"/>
        <end position="170"/>
    </location>
</feature>
<feature type="repeat" description="WD" evidence="4">
    <location>
        <begin position="465"/>
        <end position="507"/>
    </location>
</feature>
<feature type="repeat" description="WD" evidence="4">
    <location>
        <begin position="334"/>
        <end position="376"/>
    </location>
</feature>
<feature type="compositionally biased region" description="Acidic residues" evidence="5">
    <location>
        <begin position="151"/>
        <end position="170"/>
    </location>
</feature>
<dbReference type="InterPro" id="IPR044285">
    <property type="entry name" value="PWP1"/>
</dbReference>
<feature type="compositionally biased region" description="Pro residues" evidence="5">
    <location>
        <begin position="27"/>
        <end position="44"/>
    </location>
</feature>
<name>A0ABQ6M4W9_9STRA</name>
<dbReference type="SUPFAM" id="SSF50978">
    <property type="entry name" value="WD40 repeat-like"/>
    <property type="match status" value="1"/>
</dbReference>
<evidence type="ECO:0000256" key="3">
    <source>
        <dbReference type="ARBA" id="ARBA00022737"/>
    </source>
</evidence>
<feature type="repeat" description="WD" evidence="4">
    <location>
        <begin position="428"/>
        <end position="457"/>
    </location>
</feature>
<evidence type="ECO:0008006" key="8">
    <source>
        <dbReference type="Google" id="ProtNLM"/>
    </source>
</evidence>
<dbReference type="Proteomes" id="UP001165060">
    <property type="component" value="Unassembled WGS sequence"/>
</dbReference>
<evidence type="ECO:0000313" key="7">
    <source>
        <dbReference type="Proteomes" id="UP001165060"/>
    </source>
</evidence>
<feature type="compositionally biased region" description="Basic residues" evidence="5">
    <location>
        <begin position="607"/>
        <end position="622"/>
    </location>
</feature>
<sequence length="622" mass="65203">MISAVCFVPAGRSDPRPSRYDKTRASAPPPAPPSPSSAAPPPAGPSASAASADLMGLPADLRMDTYDDEVVEPSILGGSAMIGTSLGEDGIPVEDKGEMDGEESEEEEEAEAEEAEVAEAEAAMEGALPEGALPSGAAGAAAEDSGSGSDSDSDSGLSDDEFDPMGDDDREYDELDVEALTASMAGGNDARQLDSDEEDSDSDDEDTNLQPTDVLCLAAHASPTDDFSNLQVYVYEPPTGNLYVHHDITLPSFPLCCAWGDVDEAGEAGSFVAVGTFDKGIEVWNLDVLSPLEPSFVLGGEDMASFEKIAREHVEGGGKKKIAWSQQQHQPLLAGSHTDAVMCMDWNKVHRQVLASGSADCTVKVWDVTSPSAPAATMTHHKDKVSALAFHQTEATILASGGFDRQVCVVDCRTPDGAARRGKTSADVEAVAWDPSHPERLVAAGEDGRVDCWDIRNMGAKLWSFEGSAYGVADIAFNSAVDGMLATANVDKSVGIWDVRGAAPAQVFNKDMQVGKLHTVSFYESQKMLLGCGGAGGQLGIWELDSEKSIVDTWGGVRDTVGDRVEREPKGEVDFEAEMKKEQDKAAKNARAAAEGNKGGKGGAGKKGGKKGGKKKAAKAGK</sequence>
<keyword evidence="3" id="KW-0677">Repeat</keyword>
<evidence type="ECO:0000256" key="1">
    <source>
        <dbReference type="ARBA" id="ARBA00022553"/>
    </source>
</evidence>
<dbReference type="Pfam" id="PF00400">
    <property type="entry name" value="WD40"/>
    <property type="match status" value="2"/>
</dbReference>
<comment type="caution">
    <text evidence="6">The sequence shown here is derived from an EMBL/GenBank/DDBJ whole genome shotgun (WGS) entry which is preliminary data.</text>
</comment>
<dbReference type="InterPro" id="IPR015943">
    <property type="entry name" value="WD40/YVTN_repeat-like_dom_sf"/>
</dbReference>
<feature type="region of interest" description="Disordered" evidence="5">
    <location>
        <begin position="569"/>
        <end position="622"/>
    </location>
</feature>
<dbReference type="SMART" id="SM00320">
    <property type="entry name" value="WD40"/>
    <property type="match status" value="5"/>
</dbReference>
<feature type="compositionally biased region" description="Basic and acidic residues" evidence="5">
    <location>
        <begin position="13"/>
        <end position="24"/>
    </location>
</feature>
<dbReference type="PROSITE" id="PS50294">
    <property type="entry name" value="WD_REPEATS_REGION"/>
    <property type="match status" value="1"/>
</dbReference>
<dbReference type="InterPro" id="IPR001680">
    <property type="entry name" value="WD40_rpt"/>
</dbReference>
<evidence type="ECO:0000256" key="5">
    <source>
        <dbReference type="SAM" id="MobiDB-lite"/>
    </source>
</evidence>
<protein>
    <recommendedName>
        <fullName evidence="8">WD40-repeat-containing domain protein</fullName>
    </recommendedName>
</protein>
<keyword evidence="2 4" id="KW-0853">WD repeat</keyword>
<keyword evidence="7" id="KW-1185">Reference proteome</keyword>
<dbReference type="Gene3D" id="2.130.10.10">
    <property type="entry name" value="YVTN repeat-like/Quinoprotein amine dehydrogenase"/>
    <property type="match status" value="2"/>
</dbReference>
<feature type="region of interest" description="Disordered" evidence="5">
    <location>
        <begin position="182"/>
        <end position="209"/>
    </location>
</feature>
<feature type="compositionally biased region" description="Low complexity" evidence="5">
    <location>
        <begin position="120"/>
        <end position="150"/>
    </location>
</feature>
<organism evidence="6 7">
    <name type="scientific">Tetraparma gracilis</name>
    <dbReference type="NCBI Taxonomy" id="2962635"/>
    <lineage>
        <taxon>Eukaryota</taxon>
        <taxon>Sar</taxon>
        <taxon>Stramenopiles</taxon>
        <taxon>Ochrophyta</taxon>
        <taxon>Bolidophyceae</taxon>
        <taxon>Parmales</taxon>
        <taxon>Triparmaceae</taxon>
        <taxon>Tetraparma</taxon>
    </lineage>
</organism>
<evidence type="ECO:0000256" key="2">
    <source>
        <dbReference type="ARBA" id="ARBA00022574"/>
    </source>
</evidence>
<accession>A0ABQ6M4W9</accession>
<evidence type="ECO:0000256" key="4">
    <source>
        <dbReference type="PROSITE-ProRule" id="PRU00221"/>
    </source>
</evidence>
<proteinExistence type="predicted"/>
<reference evidence="6 7" key="1">
    <citation type="journal article" date="2023" name="Commun. Biol.">
        <title>Genome analysis of Parmales, the sister group of diatoms, reveals the evolutionary specialization of diatoms from phago-mixotrophs to photoautotrophs.</title>
        <authorList>
            <person name="Ban H."/>
            <person name="Sato S."/>
            <person name="Yoshikawa S."/>
            <person name="Yamada K."/>
            <person name="Nakamura Y."/>
            <person name="Ichinomiya M."/>
            <person name="Sato N."/>
            <person name="Blanc-Mathieu R."/>
            <person name="Endo H."/>
            <person name="Kuwata A."/>
            <person name="Ogata H."/>
        </authorList>
    </citation>
    <scope>NUCLEOTIDE SEQUENCE [LARGE SCALE GENOMIC DNA]</scope>
</reference>